<keyword evidence="4" id="KW-1185">Reference proteome</keyword>
<gene>
    <name evidence="3" type="ORF">KXJ70_15370</name>
</gene>
<accession>A0ABS6VWW7</accession>
<reference evidence="3" key="1">
    <citation type="submission" date="2021-07" db="EMBL/GenBank/DDBJ databases">
        <title>Zhongshania sp. CAU 1632 isolated from seawater.</title>
        <authorList>
            <person name="Kim W."/>
        </authorList>
    </citation>
    <scope>NUCLEOTIDE SEQUENCE</scope>
    <source>
        <strain evidence="3">CAU 1632</strain>
    </source>
</reference>
<name>A0ABS6VWW7_9GAMM</name>
<dbReference type="PANTHER" id="PTHR43756:SF5">
    <property type="entry name" value="CHOLINE MONOOXYGENASE, CHLOROPLASTIC"/>
    <property type="match status" value="1"/>
</dbReference>
<feature type="domain" description="Rieske" evidence="2">
    <location>
        <begin position="54"/>
        <end position="163"/>
    </location>
</feature>
<dbReference type="InterPro" id="IPR015879">
    <property type="entry name" value="Ring_hydroxy_dOase_asu_C_dom"/>
</dbReference>
<proteinExistence type="predicted"/>
<dbReference type="Pfam" id="PF00355">
    <property type="entry name" value="Rieske"/>
    <property type="match status" value="1"/>
</dbReference>
<dbReference type="EMBL" id="JAHWDQ010000004">
    <property type="protein sequence ID" value="MBW2942175.1"/>
    <property type="molecule type" value="Genomic_DNA"/>
</dbReference>
<dbReference type="RefSeq" id="WP_219044412.1">
    <property type="nucleotide sequence ID" value="NZ_JAHWDQ010000004.1"/>
</dbReference>
<dbReference type="Pfam" id="PF00848">
    <property type="entry name" value="Ring_hydroxyl_A"/>
    <property type="match status" value="1"/>
</dbReference>
<evidence type="ECO:0000256" key="1">
    <source>
        <dbReference type="ARBA" id="ARBA00001962"/>
    </source>
</evidence>
<comment type="caution">
    <text evidence="3">The sequence shown here is derived from an EMBL/GenBank/DDBJ whole genome shotgun (WGS) entry which is preliminary data.</text>
</comment>
<dbReference type="Proteomes" id="UP001166291">
    <property type="component" value="Unassembled WGS sequence"/>
</dbReference>
<dbReference type="CDD" id="cd03469">
    <property type="entry name" value="Rieske_RO_Alpha_N"/>
    <property type="match status" value="1"/>
</dbReference>
<sequence>MDRKLEVELTEKALRWVDNHLGDYASDVFENPIKNYTDVEIHNRETDEIFRKLPQVAAYSCELPNANDFKTIEMAGISILLTRDNDGQAHAYINVCRHRGAKLVADYTGSSKRMICPYHGWAYDAHGKLCGVNGADVAFEGMCRVEKALTPVPIVERHGIIWVIPSAGESSIDIDTVVSPELGAELDSWNLSDCVVVSRRPVPANANWKLAVETFMENYHLKKLHEDTLAPYMTWYGTCQQAFGDNQRIVYPGHSLEACKGVPQEEWKAFSTWGISVLYHLFPSTIMLFLGDHYQMFQIFPGREPGTSFTMQTIFAPNARHAEECKEALQAQSERISMVLDTEDYYQIQLTESGLRSKGNESFVFGRNELPAHFFHKKLSEKLFK</sequence>
<organism evidence="3 4">
    <name type="scientific">Zhongshania aquimaris</name>
    <dbReference type="NCBI Taxonomy" id="2857107"/>
    <lineage>
        <taxon>Bacteria</taxon>
        <taxon>Pseudomonadati</taxon>
        <taxon>Pseudomonadota</taxon>
        <taxon>Gammaproteobacteria</taxon>
        <taxon>Cellvibrionales</taxon>
        <taxon>Spongiibacteraceae</taxon>
        <taxon>Zhongshania</taxon>
    </lineage>
</organism>
<dbReference type="PROSITE" id="PS51296">
    <property type="entry name" value="RIESKE"/>
    <property type="match status" value="1"/>
</dbReference>
<evidence type="ECO:0000313" key="3">
    <source>
        <dbReference type="EMBL" id="MBW2942175.1"/>
    </source>
</evidence>
<evidence type="ECO:0000313" key="4">
    <source>
        <dbReference type="Proteomes" id="UP001166291"/>
    </source>
</evidence>
<dbReference type="PANTHER" id="PTHR43756">
    <property type="entry name" value="CHOLINE MONOOXYGENASE, CHLOROPLASTIC"/>
    <property type="match status" value="1"/>
</dbReference>
<comment type="cofactor">
    <cofactor evidence="1">
        <name>Fe cation</name>
        <dbReference type="ChEBI" id="CHEBI:24875"/>
    </cofactor>
</comment>
<dbReference type="InterPro" id="IPR017941">
    <property type="entry name" value="Rieske_2Fe-2S"/>
</dbReference>
<protein>
    <submittedName>
        <fullName evidence="3">Rieske 2Fe-2S domain-containing protein</fullName>
    </submittedName>
</protein>
<dbReference type="InterPro" id="IPR001663">
    <property type="entry name" value="Rng_hydr_dOase-A"/>
</dbReference>
<evidence type="ECO:0000259" key="2">
    <source>
        <dbReference type="PROSITE" id="PS51296"/>
    </source>
</evidence>